<accession>A0ABU9YA77</accession>
<proteinExistence type="predicted"/>
<dbReference type="EMBL" id="JBDIME010000032">
    <property type="protein sequence ID" value="MEN2792701.1"/>
    <property type="molecule type" value="Genomic_DNA"/>
</dbReference>
<comment type="caution">
    <text evidence="1">The sequence shown here is derived from an EMBL/GenBank/DDBJ whole genome shotgun (WGS) entry which is preliminary data.</text>
</comment>
<dbReference type="Proteomes" id="UP001419910">
    <property type="component" value="Unassembled WGS sequence"/>
</dbReference>
<protein>
    <submittedName>
        <fullName evidence="1">Uncharacterized protein</fullName>
    </submittedName>
</protein>
<dbReference type="RefSeq" id="WP_343891056.1">
    <property type="nucleotide sequence ID" value="NZ_BAAAEH010000038.1"/>
</dbReference>
<evidence type="ECO:0000313" key="2">
    <source>
        <dbReference type="Proteomes" id="UP001419910"/>
    </source>
</evidence>
<keyword evidence="2" id="KW-1185">Reference proteome</keyword>
<organism evidence="1 2">
    <name type="scientific">Sphingomonas oligophenolica</name>
    <dbReference type="NCBI Taxonomy" id="301154"/>
    <lineage>
        <taxon>Bacteria</taxon>
        <taxon>Pseudomonadati</taxon>
        <taxon>Pseudomonadota</taxon>
        <taxon>Alphaproteobacteria</taxon>
        <taxon>Sphingomonadales</taxon>
        <taxon>Sphingomonadaceae</taxon>
        <taxon>Sphingomonas</taxon>
    </lineage>
</organism>
<evidence type="ECO:0000313" key="1">
    <source>
        <dbReference type="EMBL" id="MEN2792701.1"/>
    </source>
</evidence>
<sequence length="152" mass="17280">MKQNDDFISMIPELPAWNNGAGIAPEEWIACVGNYQLAVGYSLIFWPRFVLFEGYLLREGFSEESLRGFEEVTNGNRVAVEAVMNHVHMIDIHCNDVEANEAQLRYLGRLLKDIYTLKLKADFPGLNVTVAFNDEPGLDLLDYELVFFQSAD</sequence>
<name>A0ABU9YA77_9SPHN</name>
<gene>
    <name evidence="1" type="ORF">ABC974_23940</name>
</gene>
<reference evidence="1 2" key="1">
    <citation type="submission" date="2024-05" db="EMBL/GenBank/DDBJ databases">
        <authorList>
            <person name="Liu Q."/>
            <person name="Xin Y.-H."/>
        </authorList>
    </citation>
    <scope>NUCLEOTIDE SEQUENCE [LARGE SCALE GENOMIC DNA]</scope>
    <source>
        <strain evidence="1 2">CGMCC 1.10181</strain>
    </source>
</reference>